<dbReference type="GO" id="GO:0005262">
    <property type="term" value="F:calcium channel activity"/>
    <property type="evidence" value="ECO:0007669"/>
    <property type="project" value="TreeGrafter"/>
</dbReference>
<dbReference type="InterPro" id="IPR016186">
    <property type="entry name" value="C-type_lectin-like/link_sf"/>
</dbReference>
<dbReference type="CDD" id="cd00037">
    <property type="entry name" value="CLECT"/>
    <property type="match status" value="1"/>
</dbReference>
<dbReference type="InterPro" id="IPR001304">
    <property type="entry name" value="C-type_lectin-like"/>
</dbReference>
<proteinExistence type="predicted"/>
<organism evidence="9 10">
    <name type="scientific">Xenopus laevis</name>
    <name type="common">African clawed frog</name>
    <dbReference type="NCBI Taxonomy" id="8355"/>
    <lineage>
        <taxon>Eukaryota</taxon>
        <taxon>Metazoa</taxon>
        <taxon>Chordata</taxon>
        <taxon>Craniata</taxon>
        <taxon>Vertebrata</taxon>
        <taxon>Euteleostomi</taxon>
        <taxon>Amphibia</taxon>
        <taxon>Batrachia</taxon>
        <taxon>Anura</taxon>
        <taxon>Pipoidea</taxon>
        <taxon>Pipidae</taxon>
        <taxon>Xenopodinae</taxon>
        <taxon>Xenopus</taxon>
        <taxon>Xenopus</taxon>
    </lineage>
</organism>
<evidence type="ECO:0000313" key="10">
    <source>
        <dbReference type="Proteomes" id="UP000694892"/>
    </source>
</evidence>
<evidence type="ECO:0000256" key="3">
    <source>
        <dbReference type="ARBA" id="ARBA00022989"/>
    </source>
</evidence>
<dbReference type="InterPro" id="IPR000203">
    <property type="entry name" value="GPS"/>
</dbReference>
<reference evidence="10" key="1">
    <citation type="journal article" date="2016" name="Nature">
        <title>Genome evolution in the allotetraploid frog Xenopus laevis.</title>
        <authorList>
            <person name="Session A.M."/>
            <person name="Uno Y."/>
            <person name="Kwon T."/>
            <person name="Chapman J.A."/>
            <person name="Toyoda A."/>
            <person name="Takahashi S."/>
            <person name="Fukui A."/>
            <person name="Hikosaka A."/>
            <person name="Suzuki A."/>
            <person name="Kondo M."/>
            <person name="van Heeringen S.J."/>
            <person name="Quigley I."/>
            <person name="Heinz S."/>
            <person name="Ogino H."/>
            <person name="Ochi H."/>
            <person name="Hellsten U."/>
            <person name="Lyons J.B."/>
            <person name="Simakov O."/>
            <person name="Putnam N."/>
            <person name="Stites J."/>
            <person name="Kuroki Y."/>
            <person name="Tanaka T."/>
            <person name="Michiue T."/>
            <person name="Watanabe M."/>
            <person name="Bogdanovic O."/>
            <person name="Lister R."/>
            <person name="Georgiou G."/>
            <person name="Paranjpe S.S."/>
            <person name="van Kruijsbergen I."/>
            <person name="Shu S."/>
            <person name="Carlson J."/>
            <person name="Kinoshita T."/>
            <person name="Ohta Y."/>
            <person name="Mawaribuchi S."/>
            <person name="Jenkins J."/>
            <person name="Grimwood J."/>
            <person name="Schmutz J."/>
            <person name="Mitros T."/>
            <person name="Mozaffari S.V."/>
            <person name="Suzuki Y."/>
            <person name="Haramoto Y."/>
            <person name="Yamamoto T.S."/>
            <person name="Takagi C."/>
            <person name="Heald R."/>
            <person name="Miller K."/>
            <person name="Haudenschild C."/>
            <person name="Kitzman J."/>
            <person name="Nakayama T."/>
            <person name="Izutsu Y."/>
            <person name="Robert J."/>
            <person name="Fortriede J."/>
            <person name="Burns K."/>
            <person name="Lotay V."/>
            <person name="Karimi K."/>
            <person name="Yasuoka Y."/>
            <person name="Dichmann D.S."/>
            <person name="Flajnik M.F."/>
            <person name="Houston D.W."/>
            <person name="Shendure J."/>
            <person name="DuPasquier L."/>
            <person name="Vize P.D."/>
            <person name="Zorn A.M."/>
            <person name="Ito M."/>
            <person name="Marcotte E.M."/>
            <person name="Wallingford J.B."/>
            <person name="Ito Y."/>
            <person name="Asashima M."/>
            <person name="Ueno N."/>
            <person name="Matsuda Y."/>
            <person name="Veenstra G.J."/>
            <person name="Fujiyama A."/>
            <person name="Harland R.M."/>
            <person name="Taira M."/>
            <person name="Rokhsar D.S."/>
        </authorList>
    </citation>
    <scope>NUCLEOTIDE SEQUENCE [LARGE SCALE GENOMIC DNA]</scope>
    <source>
        <strain evidence="10">J</strain>
    </source>
</reference>
<evidence type="ECO:0000313" key="9">
    <source>
        <dbReference type="EMBL" id="OCT84453.1"/>
    </source>
</evidence>
<feature type="domain" description="GAIN-B" evidence="8">
    <location>
        <begin position="349"/>
        <end position="501"/>
    </location>
</feature>
<name>A0A974HNV2_XENLA</name>
<keyword evidence="5" id="KW-1015">Disulfide bond</keyword>
<evidence type="ECO:0000259" key="8">
    <source>
        <dbReference type="PROSITE" id="PS50221"/>
    </source>
</evidence>
<feature type="transmembrane region" description="Helical" evidence="7">
    <location>
        <begin position="559"/>
        <end position="577"/>
    </location>
</feature>
<dbReference type="SMART" id="SM00034">
    <property type="entry name" value="CLECT"/>
    <property type="match status" value="1"/>
</dbReference>
<evidence type="ECO:0000256" key="2">
    <source>
        <dbReference type="ARBA" id="ARBA00022692"/>
    </source>
</evidence>
<dbReference type="Gene3D" id="2.60.220.50">
    <property type="match status" value="1"/>
</dbReference>
<dbReference type="Proteomes" id="UP000694892">
    <property type="component" value="Chromosome 4L"/>
</dbReference>
<dbReference type="SUPFAM" id="SSF56436">
    <property type="entry name" value="C-type lectin-like"/>
    <property type="match status" value="1"/>
</dbReference>
<dbReference type="PANTHER" id="PTHR10877:SF195">
    <property type="entry name" value="POLYCYSTIC KIDNEY DISEASE PROTEIN 1-LIKE 3 ISOFORM X1"/>
    <property type="match status" value="1"/>
</dbReference>
<dbReference type="SMART" id="SM00303">
    <property type="entry name" value="GPS"/>
    <property type="match status" value="1"/>
</dbReference>
<dbReference type="GO" id="GO:0016020">
    <property type="term" value="C:membrane"/>
    <property type="evidence" value="ECO:0007669"/>
    <property type="project" value="UniProtKB-SubCell"/>
</dbReference>
<dbReference type="AlphaFoldDB" id="A0A974HNV2"/>
<feature type="transmembrane region" description="Helical" evidence="7">
    <location>
        <begin position="518"/>
        <end position="538"/>
    </location>
</feature>
<gene>
    <name evidence="9" type="ORF">XELAEV_18022606mg</name>
</gene>
<protein>
    <recommendedName>
        <fullName evidence="8">GAIN-B domain-containing protein</fullName>
    </recommendedName>
</protein>
<dbReference type="Gene3D" id="3.10.100.10">
    <property type="entry name" value="Mannose-Binding Protein A, subunit A"/>
    <property type="match status" value="1"/>
</dbReference>
<sequence length="680" mass="76803">MVLFLLTLYHCNGQNEDDNYCPAHLFHVGDFCIQLEKDKKGFSYSESRCKESGGAIVYIENQMMLDALISLLREDDSLWVDMSPDLQNQLYPSEAANHSEPGRNKRCFAISSTRANLADCEEERGFICSFDSPKKHKPIRKRRDCYSRKKNKKYNNANNSTGNPPDFSKITPLTSESLKNMTLETAIQITAQYVNELQPKVQEIWTIEPLVTACEILNKLLNTSDFLSPEAQMNASQILADLAEQLLKIVDGSNNISAVNVTEVAPSLFNAFDGTMKCYMINYERLSSTQLLALTINPFLHMSPTVIVGPITHILLSTEDSNMDVENLTENIEIVLYRNESANLEMDRKTLTKDKDFNVTVNVTSIKESMVLTLQPEVNINLTLYLGFQEQNNNSYLLQNMSLPDNGNYTLVLSPKHFKKGIGTYYIAVTVSNQSIWTERNSISLDIATFATQCVYWDYNLGNWINPGCHVGTQSSLAKTYCMCNHLTFFGSTFFVMPHVVDLRDSARLLANAAQNPVGLALLATLLGLFLIVVIWAWRKDKEDVKKFPINEIKISVQSSFILAVVNIIIVQMFQLIQKQVTKVKLPSSKLRVAPSPYPPAKVDAKEQLIMFLPYVCWFVLLAISSFSAYYMTLVSLDMTREKATSWLISMLLSLFQSLFVLPPVKVEYLGVNVNNETHP</sequence>
<dbReference type="InterPro" id="IPR057244">
    <property type="entry name" value="GAIN_B"/>
</dbReference>
<dbReference type="InterPro" id="IPR046338">
    <property type="entry name" value="GAIN_dom_sf"/>
</dbReference>
<keyword evidence="3 7" id="KW-1133">Transmembrane helix</keyword>
<accession>A0A974HNV2</accession>
<dbReference type="EMBL" id="CM004472">
    <property type="protein sequence ID" value="OCT84453.1"/>
    <property type="molecule type" value="Genomic_DNA"/>
</dbReference>
<feature type="transmembrane region" description="Helical" evidence="7">
    <location>
        <begin position="609"/>
        <end position="632"/>
    </location>
</feature>
<dbReference type="InterPro" id="IPR051223">
    <property type="entry name" value="Polycystin"/>
</dbReference>
<dbReference type="PROSITE" id="PS50221">
    <property type="entry name" value="GAIN_B"/>
    <property type="match status" value="1"/>
</dbReference>
<evidence type="ECO:0000256" key="5">
    <source>
        <dbReference type="ARBA" id="ARBA00023157"/>
    </source>
</evidence>
<feature type="region of interest" description="Disordered" evidence="6">
    <location>
        <begin position="150"/>
        <end position="169"/>
    </location>
</feature>
<comment type="subcellular location">
    <subcellularLocation>
        <location evidence="1">Membrane</location>
    </subcellularLocation>
</comment>
<evidence type="ECO:0000256" key="1">
    <source>
        <dbReference type="ARBA" id="ARBA00004370"/>
    </source>
</evidence>
<evidence type="ECO:0000256" key="6">
    <source>
        <dbReference type="SAM" id="MobiDB-lite"/>
    </source>
</evidence>
<feature type="transmembrane region" description="Helical" evidence="7">
    <location>
        <begin position="644"/>
        <end position="662"/>
    </location>
</feature>
<dbReference type="InterPro" id="IPR016187">
    <property type="entry name" value="CTDL_fold"/>
</dbReference>
<dbReference type="Pfam" id="PF01825">
    <property type="entry name" value="GPS"/>
    <property type="match status" value="1"/>
</dbReference>
<keyword evidence="2 7" id="KW-0812">Transmembrane</keyword>
<dbReference type="GO" id="GO:0050982">
    <property type="term" value="P:detection of mechanical stimulus"/>
    <property type="evidence" value="ECO:0007669"/>
    <property type="project" value="TreeGrafter"/>
</dbReference>
<evidence type="ECO:0000256" key="7">
    <source>
        <dbReference type="SAM" id="Phobius"/>
    </source>
</evidence>
<dbReference type="Pfam" id="PF00059">
    <property type="entry name" value="Lectin_C"/>
    <property type="match status" value="1"/>
</dbReference>
<evidence type="ECO:0000256" key="4">
    <source>
        <dbReference type="ARBA" id="ARBA00023136"/>
    </source>
</evidence>
<keyword evidence="4 7" id="KW-0472">Membrane</keyword>
<dbReference type="PANTHER" id="PTHR10877">
    <property type="entry name" value="POLYCYSTIN FAMILY MEMBER"/>
    <property type="match status" value="1"/>
</dbReference>